<evidence type="ECO:0000256" key="3">
    <source>
        <dbReference type="ARBA" id="ARBA00023167"/>
    </source>
</evidence>
<evidence type="ECO:0000256" key="1">
    <source>
        <dbReference type="ARBA" id="ARBA00022605"/>
    </source>
</evidence>
<dbReference type="NCBIfam" id="NF007103">
    <property type="entry name" value="PRK09552.1"/>
    <property type="match status" value="1"/>
</dbReference>
<sequence length="230" mass="25889">MPQDKQPIVFCDFDGTITLSDNIVAIMKHFDPPGCEQIVNDIVSGAKSIRQGVGEMFALLPSSLKEDITQYVLNTAGIRPGFAELLKLCREKEIPFYVTSGGIDFFLRPLLAPFDIEESHIFCNSADFAGERIEIVWPHPCDEHCKNDCGMCKTRVIRRFPEDRYFRMLIGDSITDFEGAKLADLVFARSHLATRCRELGLPHHEYDTFFDVIRVLETLANPGAPESVTS</sequence>
<gene>
    <name evidence="4" type="primary">mtnX</name>
    <name evidence="5" type="ORF">FE782_07190</name>
</gene>
<name>A0A5R9GDU1_9BACL</name>
<accession>A0A5R9GDU1</accession>
<organism evidence="5 6">
    <name type="scientific">Paenibacillus antri</name>
    <dbReference type="NCBI Taxonomy" id="2582848"/>
    <lineage>
        <taxon>Bacteria</taxon>
        <taxon>Bacillati</taxon>
        <taxon>Bacillota</taxon>
        <taxon>Bacilli</taxon>
        <taxon>Bacillales</taxon>
        <taxon>Paenibacillaceae</taxon>
        <taxon>Paenibacillus</taxon>
    </lineage>
</organism>
<dbReference type="SUPFAM" id="SSF56784">
    <property type="entry name" value="HAD-like"/>
    <property type="match status" value="1"/>
</dbReference>
<comment type="pathway">
    <text evidence="4">Amino-acid biosynthesis; L-methionine biosynthesis via salvage pathway; L-methionine from S-methyl-5-thio-alpha-D-ribose 1-phosphate: step 4/6.</text>
</comment>
<keyword evidence="1 4" id="KW-0028">Amino-acid biosynthesis</keyword>
<evidence type="ECO:0000313" key="5">
    <source>
        <dbReference type="EMBL" id="TLS53279.1"/>
    </source>
</evidence>
<dbReference type="OrthoDB" id="9804940at2"/>
<dbReference type="Proteomes" id="UP000309676">
    <property type="component" value="Unassembled WGS sequence"/>
</dbReference>
<keyword evidence="6" id="KW-1185">Reference proteome</keyword>
<comment type="function">
    <text evidence="4">Dephosphorylates 2-hydroxy-3-keto-5-methylthiopentenyl-1-phosphate (HK-MTPenyl-1-P) yielding 1,2-dihydroxy-3-keto-5-methylthiopentene (DHK-MTPene).</text>
</comment>
<dbReference type="Gene3D" id="3.40.50.1000">
    <property type="entry name" value="HAD superfamily/HAD-like"/>
    <property type="match status" value="1"/>
</dbReference>
<dbReference type="EMBL" id="VCIW01000003">
    <property type="protein sequence ID" value="TLS53279.1"/>
    <property type="molecule type" value="Genomic_DNA"/>
</dbReference>
<reference evidence="5 6" key="1">
    <citation type="submission" date="2019-05" db="EMBL/GenBank/DDBJ databases">
        <authorList>
            <person name="Narsing Rao M.P."/>
            <person name="Li W.J."/>
        </authorList>
    </citation>
    <scope>NUCLEOTIDE SEQUENCE [LARGE SCALE GENOMIC DNA]</scope>
    <source>
        <strain evidence="5 6">SYSU_K30003</strain>
    </source>
</reference>
<dbReference type="NCBIfam" id="TIGR01488">
    <property type="entry name" value="HAD-SF-IB"/>
    <property type="match status" value="1"/>
</dbReference>
<evidence type="ECO:0000256" key="4">
    <source>
        <dbReference type="HAMAP-Rule" id="MF_01680"/>
    </source>
</evidence>
<dbReference type="GO" id="GO:0019509">
    <property type="term" value="P:L-methionine salvage from methylthioadenosine"/>
    <property type="evidence" value="ECO:0007669"/>
    <property type="project" value="UniProtKB-UniRule"/>
</dbReference>
<comment type="catalytic activity">
    <reaction evidence="4">
        <text>2-hydroxy-5-methylsulfanyl-3-oxopent-1-enyl phosphate + H2O = 1,2-dihydroxy-5-(methylsulfanyl)pent-1-en-3-one + phosphate</text>
        <dbReference type="Rhea" id="RHEA:14481"/>
        <dbReference type="ChEBI" id="CHEBI:15377"/>
        <dbReference type="ChEBI" id="CHEBI:43474"/>
        <dbReference type="ChEBI" id="CHEBI:49252"/>
        <dbReference type="ChEBI" id="CHEBI:59505"/>
        <dbReference type="EC" id="3.1.3.87"/>
    </reaction>
</comment>
<dbReference type="PANTHER" id="PTHR28181">
    <property type="entry name" value="UPF0655 PROTEIN YCR015C"/>
    <property type="match status" value="1"/>
</dbReference>
<keyword evidence="3 4" id="KW-0486">Methionine biosynthesis</keyword>
<dbReference type="AlphaFoldDB" id="A0A5R9GDU1"/>
<dbReference type="InterPro" id="IPR050849">
    <property type="entry name" value="HAD-like_hydrolase_phosphatase"/>
</dbReference>
<dbReference type="InterPro" id="IPR017718">
    <property type="entry name" value="HAD-SF_hydro_IB_MtnX"/>
</dbReference>
<keyword evidence="2 4" id="KW-0378">Hydrolase</keyword>
<dbReference type="InterPro" id="IPR036412">
    <property type="entry name" value="HAD-like_sf"/>
</dbReference>
<dbReference type="GO" id="GO:0043716">
    <property type="term" value="F:2-hydroxy-3-keto-5-methylthiopentenyl-1-phosphate phosphatase activity"/>
    <property type="evidence" value="ECO:0007669"/>
    <property type="project" value="UniProtKB-UniRule"/>
</dbReference>
<dbReference type="Gene3D" id="3.90.1470.20">
    <property type="match status" value="1"/>
</dbReference>
<dbReference type="Pfam" id="PF12710">
    <property type="entry name" value="HAD"/>
    <property type="match status" value="1"/>
</dbReference>
<comment type="similarity">
    <text evidence="4">Belongs to the HAD-like hydrolase superfamily. MtnX family.</text>
</comment>
<dbReference type="UniPathway" id="UPA00904">
    <property type="reaction ID" value="UER00877"/>
</dbReference>
<dbReference type="EC" id="3.1.3.87" evidence="4"/>
<evidence type="ECO:0000313" key="6">
    <source>
        <dbReference type="Proteomes" id="UP000309676"/>
    </source>
</evidence>
<evidence type="ECO:0000256" key="2">
    <source>
        <dbReference type="ARBA" id="ARBA00022801"/>
    </source>
</evidence>
<comment type="caution">
    <text evidence="5">The sequence shown here is derived from an EMBL/GenBank/DDBJ whole genome shotgun (WGS) entry which is preliminary data.</text>
</comment>
<dbReference type="CDD" id="cd07524">
    <property type="entry name" value="HAD_Pase"/>
    <property type="match status" value="1"/>
</dbReference>
<dbReference type="HAMAP" id="MF_01680">
    <property type="entry name" value="Salvage_MtnX"/>
    <property type="match status" value="1"/>
</dbReference>
<dbReference type="InterPro" id="IPR023214">
    <property type="entry name" value="HAD_sf"/>
</dbReference>
<protein>
    <recommendedName>
        <fullName evidence="4">2-hydroxy-3-keto-5-methylthiopentenyl-1-phosphate phosphatase</fullName>
        <shortName evidence="4">HK-MTPenyl-1-P phosphatase</shortName>
        <ecNumber evidence="4">3.1.3.87</ecNumber>
    </recommendedName>
</protein>
<dbReference type="InterPro" id="IPR006384">
    <property type="entry name" value="HAD_hydro_PyrdxlP_Pase-like"/>
</dbReference>
<proteinExistence type="inferred from homology"/>
<dbReference type="NCBIfam" id="TIGR01489">
    <property type="entry name" value="DKMTPPase-SF"/>
    <property type="match status" value="1"/>
</dbReference>
<dbReference type="PANTHER" id="PTHR28181:SF2">
    <property type="entry name" value="PHOSPHORIC MONOESTER HYDROLASE"/>
    <property type="match status" value="1"/>
</dbReference>